<protein>
    <submittedName>
        <fullName evidence="2">Uncharacterized protein</fullName>
    </submittedName>
</protein>
<feature type="region of interest" description="Disordered" evidence="1">
    <location>
        <begin position="78"/>
        <end position="104"/>
    </location>
</feature>
<dbReference type="EMBL" id="FZNT01000006">
    <property type="protein sequence ID" value="SNR58960.1"/>
    <property type="molecule type" value="Genomic_DNA"/>
</dbReference>
<dbReference type="RefSeq" id="WP_089381862.1">
    <property type="nucleotide sequence ID" value="NZ_FZNT01000006.1"/>
</dbReference>
<dbReference type="PROSITE" id="PS51257">
    <property type="entry name" value="PROKAR_LIPOPROTEIN"/>
    <property type="match status" value="1"/>
</dbReference>
<proteinExistence type="predicted"/>
<reference evidence="2 3" key="1">
    <citation type="submission" date="2017-06" db="EMBL/GenBank/DDBJ databases">
        <authorList>
            <person name="Kim H.J."/>
            <person name="Triplett B.A."/>
        </authorList>
    </citation>
    <scope>NUCLEOTIDE SEQUENCE [LARGE SCALE GENOMIC DNA]</scope>
    <source>
        <strain evidence="2 3">DSM 29150</strain>
    </source>
</reference>
<dbReference type="Proteomes" id="UP000198384">
    <property type="component" value="Unassembled WGS sequence"/>
</dbReference>
<keyword evidence="3" id="KW-1185">Reference proteome</keyword>
<organism evidence="2 3">
    <name type="scientific">Lutibacter agarilyticus</name>
    <dbReference type="NCBI Taxonomy" id="1109740"/>
    <lineage>
        <taxon>Bacteria</taxon>
        <taxon>Pseudomonadati</taxon>
        <taxon>Bacteroidota</taxon>
        <taxon>Flavobacteriia</taxon>
        <taxon>Flavobacteriales</taxon>
        <taxon>Flavobacteriaceae</taxon>
        <taxon>Lutibacter</taxon>
    </lineage>
</organism>
<evidence type="ECO:0000313" key="3">
    <source>
        <dbReference type="Proteomes" id="UP000198384"/>
    </source>
</evidence>
<evidence type="ECO:0000313" key="2">
    <source>
        <dbReference type="EMBL" id="SNR58960.1"/>
    </source>
</evidence>
<dbReference type="OrthoDB" id="1134981at2"/>
<gene>
    <name evidence="2" type="ORF">SAMN06265371_106100</name>
</gene>
<feature type="compositionally biased region" description="Low complexity" evidence="1">
    <location>
        <begin position="88"/>
        <end position="104"/>
    </location>
</feature>
<accession>A0A238XJR9</accession>
<evidence type="ECO:0000256" key="1">
    <source>
        <dbReference type="SAM" id="MobiDB-lite"/>
    </source>
</evidence>
<sequence>MKLLNFLVLLIVVLTISCKEEKTKVVNSKNTVKKVQHYICENKCENSGGDAAGNCPVCKNPYTHNTAYHANDLLKSGPLKVESNATNPTQKTPQAAPKAPTPAQNTKGVYHYTCTNGCAGGSGAADSCKSCGNKLTHNQLYHN</sequence>
<dbReference type="AlphaFoldDB" id="A0A238XJR9"/>
<name>A0A238XJR9_9FLAO</name>